<protein>
    <recommendedName>
        <fullName evidence="1">HTH cro/C1-type domain-containing protein</fullName>
    </recommendedName>
</protein>
<sequence length="100" mass="11008">MTLDEMSPGKKLRSAREAKGITLADVASITNISAASLKALEEADFEFLPRGIYTRAFIKNYSIALGLEADVILDEFVEKYPDDVGQIIKHDNVNAFASEE</sequence>
<dbReference type="EMBL" id="UINC01063046">
    <property type="protein sequence ID" value="SVB90247.1"/>
    <property type="molecule type" value="Genomic_DNA"/>
</dbReference>
<dbReference type="PROSITE" id="PS50943">
    <property type="entry name" value="HTH_CROC1"/>
    <property type="match status" value="1"/>
</dbReference>
<dbReference type="PANTHER" id="PTHR34475">
    <property type="match status" value="1"/>
</dbReference>
<dbReference type="AlphaFoldDB" id="A0A382HTL0"/>
<dbReference type="Gene3D" id="1.10.260.40">
    <property type="entry name" value="lambda repressor-like DNA-binding domains"/>
    <property type="match status" value="1"/>
</dbReference>
<feature type="domain" description="HTH cro/C1-type" evidence="1">
    <location>
        <begin position="12"/>
        <end position="41"/>
    </location>
</feature>
<name>A0A382HTL0_9ZZZZ</name>
<dbReference type="SMART" id="SM00530">
    <property type="entry name" value="HTH_XRE"/>
    <property type="match status" value="1"/>
</dbReference>
<accession>A0A382HTL0</accession>
<dbReference type="GO" id="GO:0003677">
    <property type="term" value="F:DNA binding"/>
    <property type="evidence" value="ECO:0007669"/>
    <property type="project" value="InterPro"/>
</dbReference>
<reference evidence="2" key="1">
    <citation type="submission" date="2018-05" db="EMBL/GenBank/DDBJ databases">
        <authorList>
            <person name="Lanie J.A."/>
            <person name="Ng W.-L."/>
            <person name="Kazmierczak K.M."/>
            <person name="Andrzejewski T.M."/>
            <person name="Davidsen T.M."/>
            <person name="Wayne K.J."/>
            <person name="Tettelin H."/>
            <person name="Glass J.I."/>
            <person name="Rusch D."/>
            <person name="Podicherti R."/>
            <person name="Tsui H.-C.T."/>
            <person name="Winkler M.E."/>
        </authorList>
    </citation>
    <scope>NUCLEOTIDE SEQUENCE</scope>
</reference>
<feature type="non-terminal residue" evidence="2">
    <location>
        <position position="100"/>
    </location>
</feature>
<evidence type="ECO:0000313" key="2">
    <source>
        <dbReference type="EMBL" id="SVB90247.1"/>
    </source>
</evidence>
<dbReference type="Pfam" id="PF13413">
    <property type="entry name" value="HTH_25"/>
    <property type="match status" value="1"/>
</dbReference>
<gene>
    <name evidence="2" type="ORF">METZ01_LOCUS243101</name>
</gene>
<organism evidence="2">
    <name type="scientific">marine metagenome</name>
    <dbReference type="NCBI Taxonomy" id="408172"/>
    <lineage>
        <taxon>unclassified sequences</taxon>
        <taxon>metagenomes</taxon>
        <taxon>ecological metagenomes</taxon>
    </lineage>
</organism>
<dbReference type="PANTHER" id="PTHR34475:SF1">
    <property type="entry name" value="CYTOSKELETON PROTEIN RODZ"/>
    <property type="match status" value="1"/>
</dbReference>
<dbReference type="InterPro" id="IPR001387">
    <property type="entry name" value="Cro/C1-type_HTH"/>
</dbReference>
<dbReference type="SUPFAM" id="SSF47413">
    <property type="entry name" value="lambda repressor-like DNA-binding domains"/>
    <property type="match status" value="1"/>
</dbReference>
<evidence type="ECO:0000259" key="1">
    <source>
        <dbReference type="PROSITE" id="PS50943"/>
    </source>
</evidence>
<proteinExistence type="predicted"/>
<dbReference type="InterPro" id="IPR050400">
    <property type="entry name" value="Bact_Cytoskel_RodZ"/>
</dbReference>
<dbReference type="CDD" id="cd00093">
    <property type="entry name" value="HTH_XRE"/>
    <property type="match status" value="1"/>
</dbReference>
<dbReference type="InterPro" id="IPR010982">
    <property type="entry name" value="Lambda_DNA-bd_dom_sf"/>
</dbReference>